<sequence length="88" mass="10416">MNNSRKMRIRALKITSNSTERNPTPIKKYFDNVALNLLKKSCFLYPRHESERTIGNSGNIYKGPKICIDTYDFYFIRNDFLMKQILYG</sequence>
<dbReference type="WBParaSite" id="ALUE_0000242801-mRNA-1">
    <property type="protein sequence ID" value="ALUE_0000242801-mRNA-1"/>
    <property type="gene ID" value="ALUE_0000242801"/>
</dbReference>
<reference evidence="2" key="1">
    <citation type="submission" date="2017-02" db="UniProtKB">
        <authorList>
            <consortium name="WormBaseParasite"/>
        </authorList>
    </citation>
    <scope>IDENTIFICATION</scope>
</reference>
<proteinExistence type="predicted"/>
<dbReference type="AlphaFoldDB" id="A0A0M3HLN3"/>
<protein>
    <submittedName>
        <fullName evidence="2">Uncharacterized protein</fullName>
    </submittedName>
</protein>
<dbReference type="Proteomes" id="UP000036681">
    <property type="component" value="Unplaced"/>
</dbReference>
<evidence type="ECO:0000313" key="1">
    <source>
        <dbReference type="Proteomes" id="UP000036681"/>
    </source>
</evidence>
<organism evidence="1 2">
    <name type="scientific">Ascaris lumbricoides</name>
    <name type="common">Giant roundworm</name>
    <dbReference type="NCBI Taxonomy" id="6252"/>
    <lineage>
        <taxon>Eukaryota</taxon>
        <taxon>Metazoa</taxon>
        <taxon>Ecdysozoa</taxon>
        <taxon>Nematoda</taxon>
        <taxon>Chromadorea</taxon>
        <taxon>Rhabditida</taxon>
        <taxon>Spirurina</taxon>
        <taxon>Ascaridomorpha</taxon>
        <taxon>Ascaridoidea</taxon>
        <taxon>Ascarididae</taxon>
        <taxon>Ascaris</taxon>
    </lineage>
</organism>
<keyword evidence="1" id="KW-1185">Reference proteome</keyword>
<name>A0A0M3HLN3_ASCLU</name>
<evidence type="ECO:0000313" key="2">
    <source>
        <dbReference type="WBParaSite" id="ALUE_0000242801-mRNA-1"/>
    </source>
</evidence>
<accession>A0A0M3HLN3</accession>